<dbReference type="FunFam" id="3.30.40.10:FF:000040">
    <property type="entry name" value="E3 ubiquitin protein ligase"/>
    <property type="match status" value="1"/>
</dbReference>
<feature type="region of interest" description="Disordered" evidence="16">
    <location>
        <begin position="492"/>
        <end position="598"/>
    </location>
</feature>
<dbReference type="EC" id="2.3.2.27" evidence="14"/>
<dbReference type="Gene3D" id="1.20.5.1700">
    <property type="match status" value="1"/>
</dbReference>
<feature type="compositionally biased region" description="Acidic residues" evidence="16">
    <location>
        <begin position="539"/>
        <end position="550"/>
    </location>
</feature>
<evidence type="ECO:0000256" key="6">
    <source>
        <dbReference type="ARBA" id="ARBA00022723"/>
    </source>
</evidence>
<dbReference type="EMBL" id="VTPC01089970">
    <property type="protein sequence ID" value="KAF2885311.1"/>
    <property type="molecule type" value="Genomic_DNA"/>
</dbReference>
<feature type="domain" description="RING-type" evidence="17">
    <location>
        <begin position="928"/>
        <end position="967"/>
    </location>
</feature>
<comment type="catalytic activity">
    <reaction evidence="1 14">
        <text>S-ubiquitinyl-[E2 ubiquitin-conjugating enzyme]-L-cysteine + [acceptor protein]-L-lysine = [E2 ubiquitin-conjugating enzyme]-L-cysteine + N(6)-ubiquitinyl-[acceptor protein]-L-lysine.</text>
        <dbReference type="EC" id="2.3.2.27"/>
    </reaction>
</comment>
<feature type="coiled-coil region" evidence="15">
    <location>
        <begin position="185"/>
        <end position="336"/>
    </location>
</feature>
<dbReference type="PROSITE" id="PS50089">
    <property type="entry name" value="ZF_RING_2"/>
    <property type="match status" value="1"/>
</dbReference>
<evidence type="ECO:0000256" key="11">
    <source>
        <dbReference type="ARBA" id="ARBA00023054"/>
    </source>
</evidence>
<keyword evidence="12 14" id="KW-0539">Nucleus</keyword>
<dbReference type="GO" id="GO:0016567">
    <property type="term" value="P:protein ubiquitination"/>
    <property type="evidence" value="ECO:0007669"/>
    <property type="project" value="UniProtKB-UniRule"/>
</dbReference>
<dbReference type="GO" id="GO:0005634">
    <property type="term" value="C:nucleus"/>
    <property type="evidence" value="ECO:0007669"/>
    <property type="project" value="UniProtKB-SubCell"/>
</dbReference>
<feature type="compositionally biased region" description="Basic and acidic residues" evidence="16">
    <location>
        <begin position="501"/>
        <end position="514"/>
    </location>
</feature>
<evidence type="ECO:0000256" key="10">
    <source>
        <dbReference type="ARBA" id="ARBA00022853"/>
    </source>
</evidence>
<organism evidence="18 19">
    <name type="scientific">Ignelater luminosus</name>
    <name type="common">Cucubano</name>
    <name type="synonym">Pyrophorus luminosus</name>
    <dbReference type="NCBI Taxonomy" id="2038154"/>
    <lineage>
        <taxon>Eukaryota</taxon>
        <taxon>Metazoa</taxon>
        <taxon>Ecdysozoa</taxon>
        <taxon>Arthropoda</taxon>
        <taxon>Hexapoda</taxon>
        <taxon>Insecta</taxon>
        <taxon>Pterygota</taxon>
        <taxon>Neoptera</taxon>
        <taxon>Endopterygota</taxon>
        <taxon>Coleoptera</taxon>
        <taxon>Polyphaga</taxon>
        <taxon>Elateriformia</taxon>
        <taxon>Elateroidea</taxon>
        <taxon>Elateridae</taxon>
        <taxon>Agrypninae</taxon>
        <taxon>Pyrophorini</taxon>
        <taxon>Ignelater</taxon>
    </lineage>
</organism>
<dbReference type="InterPro" id="IPR017907">
    <property type="entry name" value="Znf_RING_CS"/>
</dbReference>
<protein>
    <recommendedName>
        <fullName evidence="14">E3 ubiquitin protein ligase</fullName>
        <ecNumber evidence="14">2.3.2.27</ecNumber>
    </recommendedName>
</protein>
<gene>
    <name evidence="18" type="ORF">ILUMI_20843</name>
</gene>
<evidence type="ECO:0000313" key="19">
    <source>
        <dbReference type="Proteomes" id="UP000801492"/>
    </source>
</evidence>
<keyword evidence="11 14" id="KW-0175">Coiled coil</keyword>
<name>A0A8K0CHM7_IGNLU</name>
<proteinExistence type="inferred from homology"/>
<evidence type="ECO:0000256" key="16">
    <source>
        <dbReference type="SAM" id="MobiDB-lite"/>
    </source>
</evidence>
<evidence type="ECO:0000256" key="4">
    <source>
        <dbReference type="ARBA" id="ARBA00005555"/>
    </source>
</evidence>
<dbReference type="GO" id="GO:0008270">
    <property type="term" value="F:zinc ion binding"/>
    <property type="evidence" value="ECO:0007669"/>
    <property type="project" value="UniProtKB-KW"/>
</dbReference>
<keyword evidence="19" id="KW-1185">Reference proteome</keyword>
<dbReference type="InterPro" id="IPR018957">
    <property type="entry name" value="Znf_C3HC4_RING-type"/>
</dbReference>
<dbReference type="SMART" id="SM00184">
    <property type="entry name" value="RING"/>
    <property type="match status" value="1"/>
</dbReference>
<evidence type="ECO:0000256" key="14">
    <source>
        <dbReference type="RuleBase" id="RU365038"/>
    </source>
</evidence>
<dbReference type="Proteomes" id="UP000801492">
    <property type="component" value="Unassembled WGS sequence"/>
</dbReference>
<evidence type="ECO:0000256" key="8">
    <source>
        <dbReference type="ARBA" id="ARBA00022786"/>
    </source>
</evidence>
<evidence type="ECO:0000256" key="13">
    <source>
        <dbReference type="PROSITE-ProRule" id="PRU00175"/>
    </source>
</evidence>
<comment type="caution">
    <text evidence="18">The sequence shown here is derived from an EMBL/GenBank/DDBJ whole genome shotgun (WGS) entry which is preliminary data.</text>
</comment>
<accession>A0A8K0CHM7</accession>
<dbReference type="UniPathway" id="UPA00143"/>
<dbReference type="InterPro" id="IPR058643">
    <property type="entry name" value="BRE1-like_CC"/>
</dbReference>
<keyword evidence="10 14" id="KW-0156">Chromatin regulator</keyword>
<dbReference type="Pfam" id="PF26052">
    <property type="entry name" value="BRE1B"/>
    <property type="match status" value="1"/>
</dbReference>
<dbReference type="OrthoDB" id="10266039at2759"/>
<dbReference type="Gene3D" id="3.30.40.10">
    <property type="entry name" value="Zinc/RING finger domain, C3HC4 (zinc finger)"/>
    <property type="match status" value="1"/>
</dbReference>
<dbReference type="AlphaFoldDB" id="A0A8K0CHM7"/>
<dbReference type="PANTHER" id="PTHR23163">
    <property type="entry name" value="RING FINGER PROTEIN-RELATED"/>
    <property type="match status" value="1"/>
</dbReference>
<dbReference type="PROSITE" id="PS00518">
    <property type="entry name" value="ZF_RING_1"/>
    <property type="match status" value="1"/>
</dbReference>
<feature type="compositionally biased region" description="Basic and acidic residues" evidence="16">
    <location>
        <begin position="524"/>
        <end position="538"/>
    </location>
</feature>
<evidence type="ECO:0000256" key="15">
    <source>
        <dbReference type="SAM" id="Coils"/>
    </source>
</evidence>
<comment type="pathway">
    <text evidence="3 14">Protein modification; protein ubiquitination.</text>
</comment>
<reference evidence="18" key="1">
    <citation type="submission" date="2019-08" db="EMBL/GenBank/DDBJ databases">
        <title>The genome of the North American firefly Photinus pyralis.</title>
        <authorList>
            <consortium name="Photinus pyralis genome working group"/>
            <person name="Fallon T.R."/>
            <person name="Sander Lower S.E."/>
            <person name="Weng J.-K."/>
        </authorList>
    </citation>
    <scope>NUCLEOTIDE SEQUENCE</scope>
    <source>
        <strain evidence="18">TRF0915ILg1</strain>
        <tissue evidence="18">Whole body</tissue>
    </source>
</reference>
<evidence type="ECO:0000256" key="12">
    <source>
        <dbReference type="ARBA" id="ARBA00023242"/>
    </source>
</evidence>
<keyword evidence="6 14" id="KW-0479">Metal-binding</keyword>
<comment type="similarity">
    <text evidence="4 14">Belongs to the BRE1 family.</text>
</comment>
<dbReference type="GO" id="GO:0006325">
    <property type="term" value="P:chromatin organization"/>
    <property type="evidence" value="ECO:0007669"/>
    <property type="project" value="UniProtKB-KW"/>
</dbReference>
<evidence type="ECO:0000256" key="7">
    <source>
        <dbReference type="ARBA" id="ARBA00022771"/>
    </source>
</evidence>
<keyword evidence="9 14" id="KW-0862">Zinc</keyword>
<evidence type="ECO:0000313" key="18">
    <source>
        <dbReference type="EMBL" id="KAF2885311.1"/>
    </source>
</evidence>
<dbReference type="InterPro" id="IPR013083">
    <property type="entry name" value="Znf_RING/FYVE/PHD"/>
</dbReference>
<feature type="compositionally biased region" description="Basic and acidic residues" evidence="16">
    <location>
        <begin position="564"/>
        <end position="598"/>
    </location>
</feature>
<keyword evidence="7 13" id="KW-0863">Zinc-finger</keyword>
<evidence type="ECO:0000256" key="1">
    <source>
        <dbReference type="ARBA" id="ARBA00000900"/>
    </source>
</evidence>
<evidence type="ECO:0000259" key="17">
    <source>
        <dbReference type="PROSITE" id="PS50089"/>
    </source>
</evidence>
<dbReference type="GO" id="GO:0033503">
    <property type="term" value="C:HULC complex"/>
    <property type="evidence" value="ECO:0007669"/>
    <property type="project" value="TreeGrafter"/>
</dbReference>
<evidence type="ECO:0000256" key="2">
    <source>
        <dbReference type="ARBA" id="ARBA00004123"/>
    </source>
</evidence>
<dbReference type="Pfam" id="PF26095">
    <property type="entry name" value="CC_Bre1"/>
    <property type="match status" value="1"/>
</dbReference>
<comment type="subcellular location">
    <subcellularLocation>
        <location evidence="2 14">Nucleus</location>
    </subcellularLocation>
</comment>
<dbReference type="PANTHER" id="PTHR23163:SF0">
    <property type="entry name" value="E3 UBIQUITIN-PROTEIN LIGASE BRE1"/>
    <property type="match status" value="1"/>
</dbReference>
<evidence type="ECO:0000256" key="9">
    <source>
        <dbReference type="ARBA" id="ARBA00022833"/>
    </source>
</evidence>
<feature type="coiled-coil region" evidence="15">
    <location>
        <begin position="807"/>
        <end position="904"/>
    </location>
</feature>
<dbReference type="Pfam" id="PF00097">
    <property type="entry name" value="zf-C3HC4"/>
    <property type="match status" value="1"/>
</dbReference>
<dbReference type="CDD" id="cd16705">
    <property type="entry name" value="RING-HC_dBre1-like"/>
    <property type="match status" value="1"/>
</dbReference>
<dbReference type="InterPro" id="IPR013956">
    <property type="entry name" value="E3_ubiquit_lig_Bre1"/>
</dbReference>
<dbReference type="InterPro" id="IPR001841">
    <property type="entry name" value="Znf_RING"/>
</dbReference>
<evidence type="ECO:0000256" key="5">
    <source>
        <dbReference type="ARBA" id="ARBA00022679"/>
    </source>
</evidence>
<dbReference type="InterPro" id="IPR058642">
    <property type="entry name" value="BRE1A/B-like_dom"/>
</dbReference>
<keyword evidence="8 14" id="KW-0833">Ubl conjugation pathway</keyword>
<evidence type="ECO:0000256" key="3">
    <source>
        <dbReference type="ARBA" id="ARBA00004906"/>
    </source>
</evidence>
<dbReference type="GO" id="GO:0061630">
    <property type="term" value="F:ubiquitin protein ligase activity"/>
    <property type="evidence" value="ECO:0007669"/>
    <property type="project" value="UniProtKB-EC"/>
</dbReference>
<sequence>MSKRHAEESSSSGQPAIKRIHFEPHLIGPVSTLEEMDIKVLRFQNKKLAQRIEQRLRTEAELRQRIEQLEKRQTQDDAVLNVVNRYWNQLNEDIRVLLQRFDAETSDESENKNENEATTSFLTQLSTWDKEELDDKLANRVQVSKRAVAKVIQAFDRLMQRNEKITLVIKGELEGQDAPTIDEVIRNTNEELQGENRNLQALNTTLHEKYHTISLKMSELQDSVTAKETETAELKNQIDDLQYELEKVRCRNDKLENHLAEAIEKLKTYHQLHGEQEKDAQPKPTIQSSISQAKVEDLTKEIEEWRELANNRLQELDKLHQTHRETLKEVEKLKMDIRQLPESVIVETTEYKCLQSQFSVLYNESMQLKTQLDEARQQLQSSKNAHLRNIEMMESEELMAQKKLRQEVMQLEDLLAQLRKEYEMLRIEFEQNLAANEQTGPINREMRHLITSLQNNTTQLKGEVHRYKRKYKEANSEIPKLRKEIEELTSKLAQQQTISQESKENIKQEIKEEESTSGESSAQVKEESSGTPSVKKEGEEETEQTEEQEGDKEKVAGAATSPTAKKDGTVKQDKGAVKKDPAVKTDKDHREMQRAKEAKIAENEAIRELKAQLKKATNDQKEMKLLLDMYKGVSKEQRDKVQLMAMEKKLRSEIEEMRQQMKKMQFYYQESKREERKKLADEEALRKIKQLEEQKYELQKQVQSQKPAEGNWPSHTALHQMRPFVGSLEEEALLNEMEVTGQAFEDMQEQNSRLIQQLREKDDANFKLMTERIKSNQLQKLAREEKDVLKEQVGTLTTQVDSANVVVRKLEEKERILQNTLATIEKELSLRQQAMEMHKRKAIESAQSAADLKLHLEKYHSQMKEAQQVVAEKTSSLEAEAYKTKRLQEEIAQFKRKVERMKKMEMAGTTLDEVMMEEIREYKETLTCPSCKVKRKDAVLSKCFHVFCYDCLKTRYETRQRKCPKCNCAFGANDYHRLYLSN</sequence>
<dbReference type="SUPFAM" id="SSF57850">
    <property type="entry name" value="RING/U-box"/>
    <property type="match status" value="1"/>
</dbReference>
<keyword evidence="5 14" id="KW-0808">Transferase</keyword>